<comment type="caution">
    <text evidence="4">The sequence shown here is derived from an EMBL/GenBank/DDBJ whole genome shotgun (WGS) entry which is preliminary data.</text>
</comment>
<evidence type="ECO:0000313" key="6">
    <source>
        <dbReference type="Proteomes" id="UP001152797"/>
    </source>
</evidence>
<feature type="transmembrane region" description="Helical" evidence="2">
    <location>
        <begin position="42"/>
        <end position="63"/>
    </location>
</feature>
<organism evidence="4">
    <name type="scientific">Cladocopium goreaui</name>
    <dbReference type="NCBI Taxonomy" id="2562237"/>
    <lineage>
        <taxon>Eukaryota</taxon>
        <taxon>Sar</taxon>
        <taxon>Alveolata</taxon>
        <taxon>Dinophyceae</taxon>
        <taxon>Suessiales</taxon>
        <taxon>Symbiodiniaceae</taxon>
        <taxon>Cladocopium</taxon>
    </lineage>
</organism>
<evidence type="ECO:0000256" key="3">
    <source>
        <dbReference type="SAM" id="SignalP"/>
    </source>
</evidence>
<feature type="transmembrane region" description="Helical" evidence="2">
    <location>
        <begin position="327"/>
        <end position="352"/>
    </location>
</feature>
<keyword evidence="2" id="KW-0472">Membrane</keyword>
<accession>A0A9P1BVN6</accession>
<feature type="transmembrane region" description="Helical" evidence="2">
    <location>
        <begin position="204"/>
        <end position="224"/>
    </location>
</feature>
<dbReference type="EMBL" id="CAMXCT020000445">
    <property type="protein sequence ID" value="CAL1132256.1"/>
    <property type="molecule type" value="Genomic_DNA"/>
</dbReference>
<keyword evidence="2" id="KW-1133">Transmembrane helix</keyword>
<dbReference type="Proteomes" id="UP001152797">
    <property type="component" value="Unassembled WGS sequence"/>
</dbReference>
<feature type="coiled-coil region" evidence="1">
    <location>
        <begin position="523"/>
        <end position="572"/>
    </location>
</feature>
<gene>
    <name evidence="4" type="ORF">C1SCF055_LOCUS6877</name>
</gene>
<dbReference type="AlphaFoldDB" id="A0A9P1BVN6"/>
<protein>
    <submittedName>
        <fullName evidence="5">Ankyrin-2</fullName>
    </submittedName>
</protein>
<feature type="chain" id="PRO_5043269845" evidence="3">
    <location>
        <begin position="19"/>
        <end position="631"/>
    </location>
</feature>
<keyword evidence="6" id="KW-1185">Reference proteome</keyword>
<evidence type="ECO:0000256" key="2">
    <source>
        <dbReference type="SAM" id="Phobius"/>
    </source>
</evidence>
<evidence type="ECO:0000256" key="1">
    <source>
        <dbReference type="SAM" id="Coils"/>
    </source>
</evidence>
<name>A0A9P1BVN6_9DINO</name>
<evidence type="ECO:0000313" key="5">
    <source>
        <dbReference type="EMBL" id="CAL4766193.1"/>
    </source>
</evidence>
<feature type="coiled-coil region" evidence="1">
    <location>
        <begin position="451"/>
        <end position="492"/>
    </location>
</feature>
<proteinExistence type="predicted"/>
<evidence type="ECO:0000313" key="4">
    <source>
        <dbReference type="EMBL" id="CAI3978881.1"/>
    </source>
</evidence>
<feature type="transmembrane region" description="Helical" evidence="2">
    <location>
        <begin position="372"/>
        <end position="400"/>
    </location>
</feature>
<keyword evidence="3" id="KW-0732">Signal</keyword>
<reference evidence="4" key="1">
    <citation type="submission" date="2022-10" db="EMBL/GenBank/DDBJ databases">
        <authorList>
            <person name="Chen Y."/>
            <person name="Dougan E. K."/>
            <person name="Chan C."/>
            <person name="Rhodes N."/>
            <person name="Thang M."/>
        </authorList>
    </citation>
    <scope>NUCLEOTIDE SEQUENCE</scope>
</reference>
<keyword evidence="1" id="KW-0175">Coiled coil</keyword>
<keyword evidence="2" id="KW-0812">Transmembrane</keyword>
<feature type="signal peptide" evidence="3">
    <location>
        <begin position="1"/>
        <end position="18"/>
    </location>
</feature>
<reference evidence="5 6" key="2">
    <citation type="submission" date="2024-05" db="EMBL/GenBank/DDBJ databases">
        <authorList>
            <person name="Chen Y."/>
            <person name="Shah S."/>
            <person name="Dougan E. K."/>
            <person name="Thang M."/>
            <person name="Chan C."/>
        </authorList>
    </citation>
    <scope>NUCLEOTIDE SEQUENCE [LARGE SCALE GENOMIC DNA]</scope>
</reference>
<dbReference type="EMBL" id="CAMXCT010000445">
    <property type="protein sequence ID" value="CAI3978881.1"/>
    <property type="molecule type" value="Genomic_DNA"/>
</dbReference>
<sequence length="631" mass="67795">MALLHFLLLTSCVALEMGQEQFLRKVEVATPRWEASPTLRVQLYVCAVMCGIALVASLIFFYTSTPTSEVKEMKEGLETAEISEPAPEPEAVAEEPKNLGPALEEYEDLVRKLLQRGAQSMAPKVAKGVQVASILSDKVSSLTTKAKALVMTELTDTVGSVAQSLQLEEFMVLLDEDAALSANMPPISVLLAGLLVPVNLNFKIVCHLLQVVLVLIPVLCVAGYSEYADQDHPCASIPGLRLWARSVGVIAGLVALARLLQVAQCMYAKAEIRRKNDEMKVKLAEATAQPSNTGLEELKELFIFYASTLQHALACEARTRVNVFSHIVGFGTLLWVLTTFWNLWLYFGYLFVPGVVAFHPAAAGEPSYCAAWVTACAAKVSILLALLFFFGNVMTVFCWISETSLSMDSIAEKIVAQAKAFDQMSMGLPVAQILVKAVLLRGSTDVLCSRLAAQMREKDGLSQEMSQTEKQLAALKAELEAKNAEVDAMKSEMVSQGGYCAAQAERIAAGNLEVAKAHGAEVIEEARRKAAMLEKQTGEEIEKMLAQIKVLMEQAAAAADMAKQQAQEALAQAAEGAPSMADAQKMASEAMAQAADAAPSVAMAQQMAQGSLQEARAAAGEAAKKVQNLAA</sequence>
<dbReference type="EMBL" id="CAMXCT030000445">
    <property type="protein sequence ID" value="CAL4766193.1"/>
    <property type="molecule type" value="Genomic_DNA"/>
</dbReference>
<feature type="transmembrane region" description="Helical" evidence="2">
    <location>
        <begin position="244"/>
        <end position="267"/>
    </location>
</feature>
<dbReference type="OrthoDB" id="437691at2759"/>